<dbReference type="InterPro" id="IPR036086">
    <property type="entry name" value="ParB/Sulfiredoxin_sf"/>
</dbReference>
<evidence type="ECO:0000259" key="2">
    <source>
        <dbReference type="Pfam" id="PF02195"/>
    </source>
</evidence>
<proteinExistence type="predicted"/>
<evidence type="ECO:0000256" key="1">
    <source>
        <dbReference type="SAM" id="MobiDB-lite"/>
    </source>
</evidence>
<feature type="compositionally biased region" description="Basic and acidic residues" evidence="1">
    <location>
        <begin position="176"/>
        <end position="195"/>
    </location>
</feature>
<gene>
    <name evidence="3" type="ORF">KL86PLE_10068</name>
</gene>
<reference evidence="3" key="1">
    <citation type="submission" date="2016-08" db="EMBL/GenBank/DDBJ databases">
        <authorList>
            <person name="Seilhamer J.J."/>
        </authorList>
    </citation>
    <scope>NUCLEOTIDE SEQUENCE</scope>
    <source>
        <strain evidence="3">86</strain>
    </source>
</reference>
<feature type="compositionally biased region" description="Pro residues" evidence="1">
    <location>
        <begin position="43"/>
        <end position="54"/>
    </location>
</feature>
<sequence>MGALPPGAVQGIADARPGRFPRPSARMPVSDSPIGSIRLCRPGDPPPSRPPLHLAPPGLGDGQGCSAALRSNPSQRIKTMTGTIETTTTVSEAPATENGAVLFVPLNKLKKSPRNARKTPHSEAHIGALAASIAAKGMLQNLVVEPETNAEGEPTGFYFVTIGEGPQAGAVAARKAQADQEDGSHPLRSGHRERSNGNQSRRKRHARGDAPRRPVRALPRAG</sequence>
<feature type="region of interest" description="Disordered" evidence="1">
    <location>
        <begin position="1"/>
        <end position="63"/>
    </location>
</feature>
<feature type="region of interest" description="Disordered" evidence="1">
    <location>
        <begin position="170"/>
        <end position="222"/>
    </location>
</feature>
<dbReference type="AlphaFoldDB" id="A0A212KXZ9"/>
<name>A0A212KXZ9_9HYPH</name>
<evidence type="ECO:0000313" key="3">
    <source>
        <dbReference type="EMBL" id="SCM70181.1"/>
    </source>
</evidence>
<feature type="domain" description="ParB-like N-terminal" evidence="2">
    <location>
        <begin position="101"/>
        <end position="161"/>
    </location>
</feature>
<dbReference type="Pfam" id="PF02195">
    <property type="entry name" value="ParB_N"/>
    <property type="match status" value="1"/>
</dbReference>
<dbReference type="EMBL" id="FMJD01000001">
    <property type="protein sequence ID" value="SCM70181.1"/>
    <property type="molecule type" value="Genomic_DNA"/>
</dbReference>
<dbReference type="InterPro" id="IPR003115">
    <property type="entry name" value="ParB_N"/>
</dbReference>
<dbReference type="SUPFAM" id="SSF110849">
    <property type="entry name" value="ParB/Sulfiredoxin"/>
    <property type="match status" value="1"/>
</dbReference>
<organism evidence="3">
    <name type="scientific">uncultured Pleomorphomonas sp</name>
    <dbReference type="NCBI Taxonomy" id="442121"/>
    <lineage>
        <taxon>Bacteria</taxon>
        <taxon>Pseudomonadati</taxon>
        <taxon>Pseudomonadota</taxon>
        <taxon>Alphaproteobacteria</taxon>
        <taxon>Hyphomicrobiales</taxon>
        <taxon>Pleomorphomonadaceae</taxon>
        <taxon>Pleomorphomonas</taxon>
        <taxon>environmental samples</taxon>
    </lineage>
</organism>
<protein>
    <recommendedName>
        <fullName evidence="2">ParB-like N-terminal domain-containing protein</fullName>
    </recommendedName>
</protein>
<accession>A0A212KXZ9</accession>